<proteinExistence type="predicted"/>
<comment type="caution">
    <text evidence="2">The sequence shown here is derived from an EMBL/GenBank/DDBJ whole genome shotgun (WGS) entry which is preliminary data.</text>
</comment>
<feature type="compositionally biased region" description="Basic and acidic residues" evidence="1">
    <location>
        <begin position="305"/>
        <end position="314"/>
    </location>
</feature>
<dbReference type="AlphaFoldDB" id="A0A6P2CHD5"/>
<dbReference type="Proteomes" id="UP000471120">
    <property type="component" value="Unassembled WGS sequence"/>
</dbReference>
<feature type="region of interest" description="Disordered" evidence="1">
    <location>
        <begin position="271"/>
        <end position="315"/>
    </location>
</feature>
<feature type="compositionally biased region" description="Low complexity" evidence="1">
    <location>
        <begin position="287"/>
        <end position="301"/>
    </location>
</feature>
<dbReference type="EMBL" id="QRCM01000001">
    <property type="protein sequence ID" value="TXG91985.1"/>
    <property type="molecule type" value="Genomic_DNA"/>
</dbReference>
<dbReference type="InterPro" id="IPR036689">
    <property type="entry name" value="ESAT-6-like_sf"/>
</dbReference>
<gene>
    <name evidence="2" type="ORF">DW322_19655</name>
</gene>
<protein>
    <submittedName>
        <fullName evidence="2">WXG100 family type VII secretion target</fullName>
    </submittedName>
</protein>
<reference evidence="2 3" key="1">
    <citation type="submission" date="2018-07" db="EMBL/GenBank/DDBJ databases">
        <title>Genome sequence of Rhodococcus rhodnii ATCC 35071 from Rhodnius prolixus.</title>
        <authorList>
            <person name="Patel V."/>
            <person name="Vogel K.J."/>
        </authorList>
    </citation>
    <scope>NUCLEOTIDE SEQUENCE [LARGE SCALE GENOMIC DNA]</scope>
    <source>
        <strain evidence="2 3">ATCC 35071</strain>
    </source>
</reference>
<accession>A0A6P2CHD5</accession>
<name>A0A6P2CHD5_9NOCA</name>
<evidence type="ECO:0000313" key="3">
    <source>
        <dbReference type="Proteomes" id="UP000471120"/>
    </source>
</evidence>
<feature type="region of interest" description="Disordered" evidence="1">
    <location>
        <begin position="210"/>
        <end position="258"/>
    </location>
</feature>
<sequence>MWGDSDEDRIWKHGNESRDVLYSERDRVTSEFRSDCSPKVVSEPHGFESMDHATIMSHVQVMDPARVDAVVAAWRVIAERLEESAAQFSDAVRAASDGWEGQSAGAAAPSMARCLDTAEQLQVSTVLTANKIEEMNTGLRQVEALMPDVPDTGGFWSAGTGAMVEAQGFGTAMGHAHAKIAEAEAEARRIMTAVYTPVVAQADDQVPVLPGPPAPPSAISGPGASGGTGGFGGGPGGFGGGGAGGGSVPFAGTPTATPTSLRTAIGLEAAPSAGDPSYAPAAQQTSPGMGDAVRAAAAAPGARGGGDDDKEHKTPGYLVNVDNGNELIVALDAAGVDRLPYPFRYRAEPADHAAAPRVVGPRVPVSKNWRRR</sequence>
<dbReference type="SUPFAM" id="SSF140453">
    <property type="entry name" value="EsxAB dimer-like"/>
    <property type="match status" value="1"/>
</dbReference>
<organism evidence="2 3">
    <name type="scientific">Rhodococcus rhodnii</name>
    <dbReference type="NCBI Taxonomy" id="38312"/>
    <lineage>
        <taxon>Bacteria</taxon>
        <taxon>Bacillati</taxon>
        <taxon>Actinomycetota</taxon>
        <taxon>Actinomycetes</taxon>
        <taxon>Mycobacteriales</taxon>
        <taxon>Nocardiaceae</taxon>
        <taxon>Rhodococcus</taxon>
    </lineage>
</organism>
<evidence type="ECO:0000256" key="1">
    <source>
        <dbReference type="SAM" id="MobiDB-lite"/>
    </source>
</evidence>
<evidence type="ECO:0000313" key="2">
    <source>
        <dbReference type="EMBL" id="TXG91985.1"/>
    </source>
</evidence>
<dbReference type="InterPro" id="IPR038332">
    <property type="entry name" value="PPE_sf"/>
</dbReference>
<feature type="compositionally biased region" description="Gly residues" evidence="1">
    <location>
        <begin position="223"/>
        <end position="247"/>
    </location>
</feature>
<dbReference type="Gene3D" id="1.20.1260.20">
    <property type="entry name" value="PPE superfamily"/>
    <property type="match status" value="1"/>
</dbReference>